<keyword evidence="2" id="KW-1185">Reference proteome</keyword>
<proteinExistence type="predicted"/>
<dbReference type="Pfam" id="PF05768">
    <property type="entry name" value="Glrx-like"/>
    <property type="match status" value="1"/>
</dbReference>
<protein>
    <submittedName>
        <fullName evidence="1">Glutaredoxin</fullName>
    </submittedName>
</protein>
<name>A0A021VNW7_9CELL</name>
<organism evidence="1 2">
    <name type="scientific">Actinotalea ferrariae CF5-4</name>
    <dbReference type="NCBI Taxonomy" id="948458"/>
    <lineage>
        <taxon>Bacteria</taxon>
        <taxon>Bacillati</taxon>
        <taxon>Actinomycetota</taxon>
        <taxon>Actinomycetes</taxon>
        <taxon>Micrococcales</taxon>
        <taxon>Cellulomonadaceae</taxon>
        <taxon>Actinotalea</taxon>
    </lineage>
</organism>
<dbReference type="Proteomes" id="UP000019753">
    <property type="component" value="Unassembled WGS sequence"/>
</dbReference>
<evidence type="ECO:0000313" key="2">
    <source>
        <dbReference type="Proteomes" id="UP000019753"/>
    </source>
</evidence>
<dbReference type="SUPFAM" id="SSF52833">
    <property type="entry name" value="Thioredoxin-like"/>
    <property type="match status" value="1"/>
</dbReference>
<dbReference type="EMBL" id="AXCW01000160">
    <property type="protein sequence ID" value="EYR62849.1"/>
    <property type="molecule type" value="Genomic_DNA"/>
</dbReference>
<dbReference type="InterPro" id="IPR008554">
    <property type="entry name" value="Glutaredoxin-like"/>
</dbReference>
<dbReference type="InterPro" id="IPR036249">
    <property type="entry name" value="Thioredoxin-like_sf"/>
</dbReference>
<comment type="caution">
    <text evidence="1">The sequence shown here is derived from an EMBL/GenBank/DDBJ whole genome shotgun (WGS) entry which is preliminary data.</text>
</comment>
<dbReference type="Gene3D" id="3.40.30.10">
    <property type="entry name" value="Glutaredoxin"/>
    <property type="match status" value="1"/>
</dbReference>
<reference evidence="1 2" key="1">
    <citation type="submission" date="2014-01" db="EMBL/GenBank/DDBJ databases">
        <title>Actinotalea ferrariae CF5-4.</title>
        <authorList>
            <person name="Chen F."/>
            <person name="Li Y."/>
            <person name="Wang G."/>
        </authorList>
    </citation>
    <scope>NUCLEOTIDE SEQUENCE [LARGE SCALE GENOMIC DNA]</scope>
    <source>
        <strain evidence="1 2">CF5-4</strain>
    </source>
</reference>
<accession>A0A021VNW7</accession>
<dbReference type="RefSeq" id="WP_034227063.1">
    <property type="nucleotide sequence ID" value="NZ_AXCW01000160.1"/>
</dbReference>
<dbReference type="OrthoDB" id="8779161at2"/>
<sequence>MSSPAADGAPAGRVVLYGRAGCHLCDDARDVLAAVVPADLGWTEVDIDTDPGLQARYGEYVPVVTVDDVQVGFWRVDPERVRRALGSRP</sequence>
<gene>
    <name evidence="1" type="ORF">N866_04850</name>
</gene>
<dbReference type="AlphaFoldDB" id="A0A021VNW7"/>
<evidence type="ECO:0000313" key="1">
    <source>
        <dbReference type="EMBL" id="EYR62849.1"/>
    </source>
</evidence>